<dbReference type="STRING" id="604089.SAMN04487942_3196"/>
<sequence length="254" mass="29018">MKKQFLLLLVLVINYSYSQSVNDYKAVIVPVKFDFLKTENQYRLNTLTKFNLKKAGFEAFYTNETIPNDYSDRCSLLYIDVLRENGFLISKLFLTLKDCYGKIIYQSVVGKSKEKEYQVAYSEALNEAFNSVYSLKYKYNGSTITKVQPATQLEVAKPAAETIAVFKTVVSEPVVVNTVLADSNLLYAQLTATGFQLIDSTPKVIMKLFKTSQPNSFIAIKDTVQGSLILKDNQWYFEYYKNDKLISEKVAVKF</sequence>
<dbReference type="RefSeq" id="WP_091173663.1">
    <property type="nucleotide sequence ID" value="NZ_CBCSFM010000008.1"/>
</dbReference>
<accession>A0A1H8R3J1</accession>
<keyword evidence="2" id="KW-1185">Reference proteome</keyword>
<name>A0A1H8R3J1_9FLAO</name>
<evidence type="ECO:0000313" key="2">
    <source>
        <dbReference type="Proteomes" id="UP000198657"/>
    </source>
</evidence>
<reference evidence="2" key="1">
    <citation type="submission" date="2016-10" db="EMBL/GenBank/DDBJ databases">
        <authorList>
            <person name="Varghese N."/>
            <person name="Submissions S."/>
        </authorList>
    </citation>
    <scope>NUCLEOTIDE SEQUENCE [LARGE SCALE GENOMIC DNA]</scope>
    <source>
        <strain evidence="2">CGMCC 1.8704</strain>
    </source>
</reference>
<proteinExistence type="predicted"/>
<protein>
    <submittedName>
        <fullName evidence="1">Uncharacterized protein</fullName>
    </submittedName>
</protein>
<evidence type="ECO:0000313" key="1">
    <source>
        <dbReference type="EMBL" id="SEO60940.1"/>
    </source>
</evidence>
<organism evidence="1 2">
    <name type="scientific">Flavobacterium sinopsychrotolerans</name>
    <dbReference type="NCBI Taxonomy" id="604089"/>
    <lineage>
        <taxon>Bacteria</taxon>
        <taxon>Pseudomonadati</taxon>
        <taxon>Bacteroidota</taxon>
        <taxon>Flavobacteriia</taxon>
        <taxon>Flavobacteriales</taxon>
        <taxon>Flavobacteriaceae</taxon>
        <taxon>Flavobacterium</taxon>
    </lineage>
</organism>
<dbReference type="OrthoDB" id="1274006at2"/>
<gene>
    <name evidence="1" type="ORF">SAMN04487942_3196</name>
</gene>
<dbReference type="Proteomes" id="UP000198657">
    <property type="component" value="Unassembled WGS sequence"/>
</dbReference>
<dbReference type="AlphaFoldDB" id="A0A1H8R3J1"/>
<dbReference type="EMBL" id="FODN01000009">
    <property type="protein sequence ID" value="SEO60940.1"/>
    <property type="molecule type" value="Genomic_DNA"/>
</dbReference>